<organism evidence="2 3">
    <name type="scientific">Moumouvirus goulette</name>
    <dbReference type="NCBI Taxonomy" id="1247379"/>
    <lineage>
        <taxon>Viruses</taxon>
        <taxon>Varidnaviria</taxon>
        <taxon>Bamfordvirae</taxon>
        <taxon>Nucleocytoviricota</taxon>
        <taxon>Megaviricetes</taxon>
        <taxon>Imitervirales</taxon>
        <taxon>Mimiviridae</taxon>
        <taxon>Megamimivirinae</taxon>
        <taxon>Moumouvirus</taxon>
        <taxon>Moumouvirus goulettemassiliense</taxon>
    </lineage>
</organism>
<keyword evidence="1" id="KW-1133">Transmembrane helix</keyword>
<reference evidence="2 3" key="1">
    <citation type="submission" date="2012-10" db="EMBL/GenBank/DDBJ databases">
        <title>Complete genome sequence of Moumouvirus goulette.</title>
        <authorList>
            <person name="Fournous G."/>
            <person name="Bougalmi M."/>
            <person name="Colson P."/>
        </authorList>
    </citation>
    <scope>NUCLEOTIDE SEQUENCE [LARGE SCALE GENOMIC DNA]</scope>
</reference>
<keyword evidence="3" id="KW-1185">Reference proteome</keyword>
<keyword evidence="1" id="KW-0472">Membrane</keyword>
<gene>
    <name evidence="2" type="ORF">glt_00318</name>
</gene>
<name>M1PWJ7_9VIRU</name>
<keyword evidence="1" id="KW-0812">Transmembrane</keyword>
<evidence type="ECO:0000256" key="1">
    <source>
        <dbReference type="SAM" id="Phobius"/>
    </source>
</evidence>
<evidence type="ECO:0000313" key="2">
    <source>
        <dbReference type="EMBL" id="AGF85127.1"/>
    </source>
</evidence>
<sequence>MDKLRIIFTDTILLFLSCIVEIINYLKNKFKGILLPKKNIIKTKITKEINNYPGTGYSCGSVNLLDTNEINKEVILKARLSKFDQNITPKNQNTEKQKRIREIINDKYKKKQFYEQKYCMSDKKNEQILKDWIN</sequence>
<accession>M1PWJ7</accession>
<feature type="transmembrane region" description="Helical" evidence="1">
    <location>
        <begin position="6"/>
        <end position="26"/>
    </location>
</feature>
<protein>
    <submittedName>
        <fullName evidence="2">Uncharacterized protein</fullName>
    </submittedName>
</protein>
<evidence type="ECO:0000313" key="3">
    <source>
        <dbReference type="Proteomes" id="UP000241071"/>
    </source>
</evidence>
<dbReference type="EMBL" id="KC008572">
    <property type="protein sequence ID" value="AGF85127.1"/>
    <property type="molecule type" value="Genomic_DNA"/>
</dbReference>
<dbReference type="Proteomes" id="UP000241071">
    <property type="component" value="Segment"/>
</dbReference>
<proteinExistence type="predicted"/>